<accession>A0A1B4XWS5</accession>
<dbReference type="EMBL" id="LC168164">
    <property type="protein sequence ID" value="BAV39258.1"/>
    <property type="molecule type" value="Genomic_DNA"/>
</dbReference>
<evidence type="ECO:0000313" key="1">
    <source>
        <dbReference type="EMBL" id="BAV39258.1"/>
    </source>
</evidence>
<keyword evidence="2" id="KW-1185">Reference proteome</keyword>
<name>A0A1B4XWS5_9CAUD</name>
<sequence>MLAHIENSEAGRLKYEPVLNSLFRLTFLLPDNITPDERLTEHAISVTGFRDVGVENVQQQSFGAKRNYASTDVDNTQEIEITMSLNLNKTNQNYVYKKIREWHKAAYNSETGEYGTASEYMATLIVERLDKKGNTISTKTLKDAWVKGDISGIDDYDITNHEPIQLAFTVIGNGVETSEQ</sequence>
<gene>
    <name evidence="1" type="ORF">BPT24_133</name>
</gene>
<organism evidence="1 2">
    <name type="scientific">Tenacibaculum phage pT24</name>
    <dbReference type="NCBI Taxonomy" id="1880590"/>
    <lineage>
        <taxon>Viruses</taxon>
        <taxon>Duplodnaviria</taxon>
        <taxon>Heunggongvirae</taxon>
        <taxon>Uroviricota</taxon>
        <taxon>Caudoviricetes</taxon>
        <taxon>Kungbxnavirus</taxon>
        <taxon>Kungbxnavirus pT24</taxon>
    </lineage>
</organism>
<dbReference type="Proteomes" id="UP000224877">
    <property type="component" value="Segment"/>
</dbReference>
<evidence type="ECO:0000313" key="2">
    <source>
        <dbReference type="Proteomes" id="UP000224877"/>
    </source>
</evidence>
<proteinExistence type="predicted"/>
<protein>
    <submittedName>
        <fullName evidence="1">Uncharacterized protein</fullName>
    </submittedName>
</protein>
<reference evidence="1 2" key="1">
    <citation type="submission" date="2016-07" db="EMBL/GenBank/DDBJ databases">
        <title>Characterization of three bacteriophages infecting bacteria isolated from shrimp culture pond water.</title>
        <authorList>
            <person name="Khoa H.V."/>
        </authorList>
    </citation>
    <scope>NUCLEOTIDE SEQUENCE [LARGE SCALE GENOMIC DNA]</scope>
</reference>